<dbReference type="STRING" id="1121025.SAMN02745249_00800"/>
<dbReference type="GO" id="GO:0036088">
    <property type="term" value="P:D-serine catabolic process"/>
    <property type="evidence" value="ECO:0007669"/>
    <property type="project" value="TreeGrafter"/>
</dbReference>
<dbReference type="InterPro" id="IPR001926">
    <property type="entry name" value="TrpB-like_PALP"/>
</dbReference>
<dbReference type="EC" id="4.3.1.18" evidence="4"/>
<evidence type="ECO:0000256" key="1">
    <source>
        <dbReference type="ARBA" id="ARBA00001933"/>
    </source>
</evidence>
<evidence type="ECO:0000256" key="4">
    <source>
        <dbReference type="HAMAP-Rule" id="MF_01030"/>
    </source>
</evidence>
<feature type="domain" description="Tryptophan synthase beta chain-like PALP" evidence="5">
    <location>
        <begin position="92"/>
        <end position="392"/>
    </location>
</feature>
<keyword evidence="7" id="KW-1185">Reference proteome</keyword>
<dbReference type="GO" id="GO:0030170">
    <property type="term" value="F:pyridoxal phosphate binding"/>
    <property type="evidence" value="ECO:0007669"/>
    <property type="project" value="InterPro"/>
</dbReference>
<keyword evidence="2 4" id="KW-0663">Pyridoxal phosphate</keyword>
<dbReference type="Gene3D" id="3.40.50.1100">
    <property type="match status" value="2"/>
</dbReference>
<gene>
    <name evidence="4" type="primary">dsdA</name>
    <name evidence="6" type="ORF">SAMN02745249_00800</name>
</gene>
<organism evidence="6 7">
    <name type="scientific">Atopostipes suicloacalis DSM 15692</name>
    <dbReference type="NCBI Taxonomy" id="1121025"/>
    <lineage>
        <taxon>Bacteria</taxon>
        <taxon>Bacillati</taxon>
        <taxon>Bacillota</taxon>
        <taxon>Bacilli</taxon>
        <taxon>Lactobacillales</taxon>
        <taxon>Carnobacteriaceae</taxon>
        <taxon>Atopostipes</taxon>
    </lineage>
</organism>
<dbReference type="InterPro" id="IPR011780">
    <property type="entry name" value="D_Ser_am_lyase"/>
</dbReference>
<dbReference type="AlphaFoldDB" id="A0A1M4V1L1"/>
<dbReference type="EMBL" id="FQUF01000010">
    <property type="protein sequence ID" value="SHE62881.1"/>
    <property type="molecule type" value="Genomic_DNA"/>
</dbReference>
<evidence type="ECO:0000259" key="5">
    <source>
        <dbReference type="Pfam" id="PF00291"/>
    </source>
</evidence>
<dbReference type="Proteomes" id="UP000184128">
    <property type="component" value="Unassembled WGS sequence"/>
</dbReference>
<dbReference type="RefSeq" id="WP_073296745.1">
    <property type="nucleotide sequence ID" value="NZ_FQUF01000010.1"/>
</dbReference>
<accession>A0A1M4V1L1</accession>
<dbReference type="HAMAP" id="MF_01030">
    <property type="entry name" value="D_Ser_dehydrat"/>
    <property type="match status" value="1"/>
</dbReference>
<evidence type="ECO:0000256" key="3">
    <source>
        <dbReference type="ARBA" id="ARBA00023239"/>
    </source>
</evidence>
<evidence type="ECO:0000256" key="2">
    <source>
        <dbReference type="ARBA" id="ARBA00022898"/>
    </source>
</evidence>
<reference evidence="6 7" key="1">
    <citation type="submission" date="2016-11" db="EMBL/GenBank/DDBJ databases">
        <authorList>
            <person name="Jaros S."/>
            <person name="Januszkiewicz K."/>
            <person name="Wedrychowicz H."/>
        </authorList>
    </citation>
    <scope>NUCLEOTIDE SEQUENCE [LARGE SCALE GENOMIC DNA]</scope>
    <source>
        <strain evidence="6 7">DSM 15692</strain>
    </source>
</reference>
<comment type="catalytic activity">
    <reaction evidence="4">
        <text>D-serine = pyruvate + NH4(+)</text>
        <dbReference type="Rhea" id="RHEA:13977"/>
        <dbReference type="ChEBI" id="CHEBI:15361"/>
        <dbReference type="ChEBI" id="CHEBI:28938"/>
        <dbReference type="ChEBI" id="CHEBI:35247"/>
        <dbReference type="EC" id="4.3.1.18"/>
    </reaction>
</comment>
<dbReference type="InterPro" id="IPR050147">
    <property type="entry name" value="Ser/Thr_Dehydratase"/>
</dbReference>
<comment type="cofactor">
    <cofactor evidence="1 4">
        <name>pyridoxal 5'-phosphate</name>
        <dbReference type="ChEBI" id="CHEBI:597326"/>
    </cofactor>
</comment>
<dbReference type="PANTHER" id="PTHR48078:SF9">
    <property type="entry name" value="D-SERINE DEHYDRATASE"/>
    <property type="match status" value="1"/>
</dbReference>
<dbReference type="InterPro" id="IPR036052">
    <property type="entry name" value="TrpB-like_PALP_sf"/>
</dbReference>
<name>A0A1M4V1L1_9LACT</name>
<dbReference type="GO" id="GO:0009097">
    <property type="term" value="P:isoleucine biosynthetic process"/>
    <property type="evidence" value="ECO:0007669"/>
    <property type="project" value="TreeGrafter"/>
</dbReference>
<evidence type="ECO:0000313" key="7">
    <source>
        <dbReference type="Proteomes" id="UP000184128"/>
    </source>
</evidence>
<dbReference type="Pfam" id="PF00291">
    <property type="entry name" value="PALP"/>
    <property type="match status" value="1"/>
</dbReference>
<sequence length="450" mass="50398">MEKHVVTSKILEQVKNEEETFWVNPRLSKTEEALNQAPYTFTDIQEVEDRFHRFAPFIQLAFPETKEREGLLESEITAIPTMKKWLSHTYQTDLPGDFYIKRDDLLPVSGTIKSRGAIYEVLKYAETLALEADLLKSTEENYEIFMSEKFQVFFSKYNLTVGTTGNLGISVGAMGRALGFQVTVHMSEEAKAWKKNYLREREVEVVEHTTNFSKAVEEGRAASKADPKSYFIDDEHSEELFLGYTVGGYRMKEQLAQEGIQVDADHPLFVYLPCGIGGSPSGITFGLKHAFGDHVHCFFAEPTKMPSMLLGLETQKFDQVNVNDFGLGSLTIADGLAVPRTSALVAKLMNHNFSGGYTLTDESFNALLTNLYQQENIFLEPAAVAGLAGPFKLLDTETGKAYLKNYELKDKLPNATHIAWGTGGSMVPDKDKHDFIAQGQDSKLKTKTTF</sequence>
<protein>
    <recommendedName>
        <fullName evidence="4">Probable D-serine dehydratase</fullName>
        <ecNumber evidence="4">4.3.1.18</ecNumber>
    </recommendedName>
    <alternativeName>
        <fullName evidence="4">D-serine deaminase</fullName>
        <shortName evidence="4">DSD</shortName>
    </alternativeName>
</protein>
<dbReference type="OrthoDB" id="9780546at2"/>
<dbReference type="SUPFAM" id="SSF53686">
    <property type="entry name" value="Tryptophan synthase beta subunit-like PLP-dependent enzymes"/>
    <property type="match status" value="1"/>
</dbReference>
<comment type="similarity">
    <text evidence="4">Belongs to the serine/threonine dehydratase family. DsdA subfamily.</text>
</comment>
<proteinExistence type="inferred from homology"/>
<dbReference type="NCBIfam" id="NF002823">
    <property type="entry name" value="PRK02991.1"/>
    <property type="match status" value="1"/>
</dbReference>
<dbReference type="GO" id="GO:0016836">
    <property type="term" value="F:hydro-lyase activity"/>
    <property type="evidence" value="ECO:0007669"/>
    <property type="project" value="UniProtKB-UniRule"/>
</dbReference>
<dbReference type="NCBIfam" id="TIGR02035">
    <property type="entry name" value="D_Ser_am_lyase"/>
    <property type="match status" value="1"/>
</dbReference>
<evidence type="ECO:0000313" key="6">
    <source>
        <dbReference type="EMBL" id="SHE62881.1"/>
    </source>
</evidence>
<keyword evidence="3 4" id="KW-0456">Lyase</keyword>
<feature type="modified residue" description="N6-(pyridoxal phosphate)lysine" evidence="4">
    <location>
        <position position="113"/>
    </location>
</feature>
<dbReference type="GO" id="GO:0008721">
    <property type="term" value="F:D-serine ammonia-lyase activity"/>
    <property type="evidence" value="ECO:0007669"/>
    <property type="project" value="UniProtKB-EC"/>
</dbReference>
<dbReference type="PANTHER" id="PTHR48078">
    <property type="entry name" value="THREONINE DEHYDRATASE, MITOCHONDRIAL-RELATED"/>
    <property type="match status" value="1"/>
</dbReference>